<dbReference type="GO" id="GO:0006281">
    <property type="term" value="P:DNA repair"/>
    <property type="evidence" value="ECO:0007669"/>
    <property type="project" value="InterPro"/>
</dbReference>
<evidence type="ECO:0000259" key="8">
    <source>
        <dbReference type="PROSITE" id="PS50035"/>
    </source>
</evidence>
<dbReference type="Gene3D" id="3.30.870.10">
    <property type="entry name" value="Endonuclease Chain A"/>
    <property type="match status" value="2"/>
</dbReference>
<proteinExistence type="inferred from homology"/>
<keyword evidence="5" id="KW-0442">Lipid degradation</keyword>
<dbReference type="PANTHER" id="PTHR43856:SF1">
    <property type="entry name" value="MITOCHONDRIAL CARDIOLIPIN HYDROLASE"/>
    <property type="match status" value="1"/>
</dbReference>
<dbReference type="EC" id="3.1.4.4" evidence="3"/>
<dbReference type="SMART" id="SM00278">
    <property type="entry name" value="HhH1"/>
    <property type="match status" value="2"/>
</dbReference>
<dbReference type="SMART" id="SM00318">
    <property type="entry name" value="SNc"/>
    <property type="match status" value="1"/>
</dbReference>
<evidence type="ECO:0000256" key="2">
    <source>
        <dbReference type="ARBA" id="ARBA00008664"/>
    </source>
</evidence>
<dbReference type="InterPro" id="IPR051406">
    <property type="entry name" value="PLD_domain"/>
</dbReference>
<feature type="domain" description="PLD phosphodiesterase" evidence="8">
    <location>
        <begin position="341"/>
        <end position="377"/>
    </location>
</feature>
<name>A0A2I0R4W2_9FLAO</name>
<dbReference type="SUPFAM" id="SSF56024">
    <property type="entry name" value="Phospholipase D/nuclease"/>
    <property type="match status" value="2"/>
</dbReference>
<evidence type="ECO:0000256" key="7">
    <source>
        <dbReference type="SAM" id="SignalP"/>
    </source>
</evidence>
<dbReference type="InterPro" id="IPR003583">
    <property type="entry name" value="Hlx-hairpin-Hlx_DNA-bd_motif"/>
</dbReference>
<dbReference type="PANTHER" id="PTHR43856">
    <property type="entry name" value="CARDIOLIPIN HYDROLASE"/>
    <property type="match status" value="1"/>
</dbReference>
<evidence type="ECO:0000256" key="6">
    <source>
        <dbReference type="ARBA" id="ARBA00023098"/>
    </source>
</evidence>
<dbReference type="InterPro" id="IPR035437">
    <property type="entry name" value="SNase_OB-fold_sf"/>
</dbReference>
<comment type="caution">
    <text evidence="9">The sequence shown here is derived from an EMBL/GenBank/DDBJ whole genome shotgun (WGS) entry which is preliminary data.</text>
</comment>
<comment type="catalytic activity">
    <reaction evidence="1">
        <text>a 1,2-diacyl-sn-glycero-3-phosphocholine + H2O = a 1,2-diacyl-sn-glycero-3-phosphate + choline + H(+)</text>
        <dbReference type="Rhea" id="RHEA:14445"/>
        <dbReference type="ChEBI" id="CHEBI:15354"/>
        <dbReference type="ChEBI" id="CHEBI:15377"/>
        <dbReference type="ChEBI" id="CHEBI:15378"/>
        <dbReference type="ChEBI" id="CHEBI:57643"/>
        <dbReference type="ChEBI" id="CHEBI:58608"/>
        <dbReference type="EC" id="3.1.4.4"/>
    </reaction>
</comment>
<dbReference type="Gene3D" id="1.10.150.320">
    <property type="entry name" value="Photosystem II 12 kDa extrinsic protein"/>
    <property type="match status" value="1"/>
</dbReference>
<evidence type="ECO:0000256" key="1">
    <source>
        <dbReference type="ARBA" id="ARBA00000798"/>
    </source>
</evidence>
<dbReference type="SUPFAM" id="SSF47781">
    <property type="entry name" value="RuvA domain 2-like"/>
    <property type="match status" value="1"/>
</dbReference>
<keyword evidence="10" id="KW-1185">Reference proteome</keyword>
<feature type="chain" id="PRO_5014151490" description="phospholipase D" evidence="7">
    <location>
        <begin position="21"/>
        <end position="644"/>
    </location>
</feature>
<reference evidence="9 10" key="1">
    <citation type="submission" date="2017-12" db="EMBL/GenBank/DDBJ databases">
        <title>The draft genome sequence of Brumimicrobium saltpan LHR20.</title>
        <authorList>
            <person name="Do Z.-J."/>
            <person name="Luo H.-R."/>
        </authorList>
    </citation>
    <scope>NUCLEOTIDE SEQUENCE [LARGE SCALE GENOMIC DNA]</scope>
    <source>
        <strain evidence="9 10">LHR20</strain>
    </source>
</reference>
<gene>
    <name evidence="9" type="ORF">CW751_03535</name>
</gene>
<dbReference type="GO" id="GO:0006793">
    <property type="term" value="P:phosphorus metabolic process"/>
    <property type="evidence" value="ECO:0007669"/>
    <property type="project" value="UniProtKB-ARBA"/>
</dbReference>
<dbReference type="Pfam" id="PF12836">
    <property type="entry name" value="HHH_3"/>
    <property type="match status" value="1"/>
</dbReference>
<dbReference type="SUPFAM" id="SSF50199">
    <property type="entry name" value="Staphylococcal nuclease"/>
    <property type="match status" value="1"/>
</dbReference>
<dbReference type="Proteomes" id="UP000236654">
    <property type="component" value="Unassembled WGS sequence"/>
</dbReference>
<sequence length="644" mass="73694">MQKIFFFIFILLVTKQVSFAAKNDTSSIEWIKTYFNSIADYSVALPNNQANDQWDMIQPLVDRIDSAEHSIDLVAYDLQNMRVGHALANAARRGVRVRVITDIIHRNHAPKFTQPMWDTLRSAGIYNIDDSGTIYHPDGRIISLQEKLPNSGANMHHKFAVFDVLDKDPENDYLWTGSMNITYTGPWNTNTTLVIKDNGLAATYHEEFEQMWGSKTEIPNARKARFHKDKRNVSQNLHYVNDIKVEVYFGPMDREKTKPSIAQRITSLINEYAQHDVRFLAFAISPNISISQAMIDRSARGEIILEGVIDPAFYARYRNNNQIWAKPEMSFGNRMILAGKEIRKLHAKTIIIDAQFPYPEKHKAITIVGSYNFSAAAEIANDENILMIYDNKIANQFYQDFMGVKKRAKGETYHRFPAIDTNKWYDNFRMGRNGNIELELATNLYYPVELLGVKMPKTWAGHKDSSYFHAEYAQNYLKSLIKGAALKITAGNEKPTHSYGRYKGYIQAKKNDSVYSINRLMIASGHATHSLYGRQQSDSILAFKLAEQKARENKLGMWEFPDLVNTKVLTMEAQKKKDLFPLDINKATKKELTMIPSIGPKTAQSIIDYKVTNGSFKHLDELLEIRGIGPATLEKLKKYLTIEK</sequence>
<evidence type="ECO:0000256" key="3">
    <source>
        <dbReference type="ARBA" id="ARBA00012027"/>
    </source>
</evidence>
<dbReference type="GO" id="GO:0003677">
    <property type="term" value="F:DNA binding"/>
    <property type="evidence" value="ECO:0007669"/>
    <property type="project" value="InterPro"/>
</dbReference>
<comment type="similarity">
    <text evidence="2">Belongs to the phospholipase D family.</text>
</comment>
<dbReference type="Pfam" id="PF00565">
    <property type="entry name" value="SNase"/>
    <property type="match status" value="1"/>
</dbReference>
<evidence type="ECO:0000256" key="4">
    <source>
        <dbReference type="ARBA" id="ARBA00022801"/>
    </source>
</evidence>
<evidence type="ECO:0000313" key="10">
    <source>
        <dbReference type="Proteomes" id="UP000236654"/>
    </source>
</evidence>
<dbReference type="Gene3D" id="2.40.50.90">
    <property type="match status" value="1"/>
</dbReference>
<keyword evidence="6" id="KW-0443">Lipid metabolism</keyword>
<protein>
    <recommendedName>
        <fullName evidence="3">phospholipase D</fullName>
        <ecNumber evidence="3">3.1.4.4</ecNumber>
    </recommendedName>
</protein>
<dbReference type="InterPro" id="IPR010994">
    <property type="entry name" value="RuvA_2-like"/>
</dbReference>
<keyword evidence="4" id="KW-0378">Hydrolase</keyword>
<feature type="signal peptide" evidence="7">
    <location>
        <begin position="1"/>
        <end position="20"/>
    </location>
</feature>
<dbReference type="GO" id="GO:0004630">
    <property type="term" value="F:phospholipase D activity"/>
    <property type="evidence" value="ECO:0007669"/>
    <property type="project" value="UniProtKB-EC"/>
</dbReference>
<dbReference type="EMBL" id="PJNI01000002">
    <property type="protein sequence ID" value="PKR81608.1"/>
    <property type="molecule type" value="Genomic_DNA"/>
</dbReference>
<dbReference type="OrthoDB" id="9762009at2"/>
<dbReference type="AlphaFoldDB" id="A0A2I0R4W2"/>
<dbReference type="InterPro" id="IPR001736">
    <property type="entry name" value="PLipase_D/transphosphatidylase"/>
</dbReference>
<organism evidence="9 10">
    <name type="scientific">Brumimicrobium salinarum</name>
    <dbReference type="NCBI Taxonomy" id="2058658"/>
    <lineage>
        <taxon>Bacteria</taxon>
        <taxon>Pseudomonadati</taxon>
        <taxon>Bacteroidota</taxon>
        <taxon>Flavobacteriia</taxon>
        <taxon>Flavobacteriales</taxon>
        <taxon>Crocinitomicaceae</taxon>
        <taxon>Brumimicrobium</taxon>
    </lineage>
</organism>
<dbReference type="GO" id="GO:0016042">
    <property type="term" value="P:lipid catabolic process"/>
    <property type="evidence" value="ECO:0007669"/>
    <property type="project" value="UniProtKB-KW"/>
</dbReference>
<dbReference type="PROSITE" id="PS50035">
    <property type="entry name" value="PLD"/>
    <property type="match status" value="1"/>
</dbReference>
<accession>A0A2I0R4W2</accession>
<dbReference type="Pfam" id="PF13091">
    <property type="entry name" value="PLDc_2"/>
    <property type="match status" value="2"/>
</dbReference>
<evidence type="ECO:0000256" key="5">
    <source>
        <dbReference type="ARBA" id="ARBA00022963"/>
    </source>
</evidence>
<keyword evidence="7" id="KW-0732">Signal</keyword>
<dbReference type="GO" id="GO:0016891">
    <property type="term" value="F:RNA endonuclease activity producing 5'-phosphomonoesters, hydrolytic mechanism"/>
    <property type="evidence" value="ECO:0007669"/>
    <property type="project" value="TreeGrafter"/>
</dbReference>
<evidence type="ECO:0000313" key="9">
    <source>
        <dbReference type="EMBL" id="PKR81608.1"/>
    </source>
</evidence>
<dbReference type="RefSeq" id="WP_101333622.1">
    <property type="nucleotide sequence ID" value="NZ_PJNI01000002.1"/>
</dbReference>
<dbReference type="InterPro" id="IPR016071">
    <property type="entry name" value="Staphylococal_nuclease_OB-fold"/>
</dbReference>
<dbReference type="InterPro" id="IPR025202">
    <property type="entry name" value="PLD-like_dom"/>
</dbReference>